<evidence type="ECO:0000313" key="3">
    <source>
        <dbReference type="Proteomes" id="UP000216188"/>
    </source>
</evidence>
<gene>
    <name evidence="2" type="ORF">CEV34_3518</name>
</gene>
<dbReference type="Proteomes" id="UP000216188">
    <property type="component" value="Unassembled WGS sequence"/>
</dbReference>
<feature type="compositionally biased region" description="Pro residues" evidence="1">
    <location>
        <begin position="15"/>
        <end position="32"/>
    </location>
</feature>
<evidence type="ECO:0000256" key="1">
    <source>
        <dbReference type="SAM" id="MobiDB-lite"/>
    </source>
</evidence>
<feature type="region of interest" description="Disordered" evidence="1">
    <location>
        <begin position="1"/>
        <end position="75"/>
    </location>
</feature>
<name>A0A256G8W2_9HYPH</name>
<organism evidence="2 3">
    <name type="scientific">Brucella pseudogrignonensis</name>
    <dbReference type="NCBI Taxonomy" id="419475"/>
    <lineage>
        <taxon>Bacteria</taxon>
        <taxon>Pseudomonadati</taxon>
        <taxon>Pseudomonadota</taxon>
        <taxon>Alphaproteobacteria</taxon>
        <taxon>Hyphomicrobiales</taxon>
        <taxon>Brucellaceae</taxon>
        <taxon>Brucella/Ochrobactrum group</taxon>
        <taxon>Brucella</taxon>
    </lineage>
</organism>
<keyword evidence="3" id="KW-1185">Reference proteome</keyword>
<dbReference type="EMBL" id="NNRM01000039">
    <property type="protein sequence ID" value="OYR23514.1"/>
    <property type="molecule type" value="Genomic_DNA"/>
</dbReference>
<accession>A0A256G8W2</accession>
<dbReference type="AlphaFoldDB" id="A0A256G8W2"/>
<protein>
    <submittedName>
        <fullName evidence="2">Uncharacterized protein</fullName>
    </submittedName>
</protein>
<sequence length="97" mass="10384">MTYQPFLRPAHASSPPQPPQPKPEIPDIPPASVPEQQPDILPEPLGPDIPDRPDPAPDVPQPVEIPPDPINPGSPALRVQIGGAECYRAEAVNRLAL</sequence>
<evidence type="ECO:0000313" key="2">
    <source>
        <dbReference type="EMBL" id="OYR23514.1"/>
    </source>
</evidence>
<proteinExistence type="predicted"/>
<dbReference type="RefSeq" id="WP_143853410.1">
    <property type="nucleotide sequence ID" value="NZ_JBHEEM010000005.1"/>
</dbReference>
<feature type="compositionally biased region" description="Pro residues" evidence="1">
    <location>
        <begin position="56"/>
        <end position="72"/>
    </location>
</feature>
<comment type="caution">
    <text evidence="2">The sequence shown here is derived from an EMBL/GenBank/DDBJ whole genome shotgun (WGS) entry which is preliminary data.</text>
</comment>
<reference evidence="2 3" key="1">
    <citation type="submission" date="2017-07" db="EMBL/GenBank/DDBJ databases">
        <title>Phylogenetic study on the rhizospheric bacterium Ochrobactrum sp. A44.</title>
        <authorList>
            <person name="Krzyzanowska D.M."/>
            <person name="Ossowicki A."/>
            <person name="Rajewska M."/>
            <person name="Maciag T."/>
            <person name="Kaczynski Z."/>
            <person name="Czerwicka M."/>
            <person name="Jafra S."/>
        </authorList>
    </citation>
    <scope>NUCLEOTIDE SEQUENCE [LARGE SCALE GENOMIC DNA]</scope>
    <source>
        <strain evidence="2 3">CCUG 30717</strain>
    </source>
</reference>